<sequence length="174" mass="20891">MNHLPNLLRLHIYESFDVSHVAATREEEYLKRREYESEIVLALMVEILNEYALRPLLDVSSDPLTIYTIFNMALENIELKRNAQQNNSRFNWLKSMIHIFNPFKITISMYKAFSALFSKQQLDYKEIDKHWYDLVETLFNIRQDYPFLHKLYLRILRPCTLYLFGDAIQSGIKY</sequence>
<dbReference type="AlphaFoldDB" id="A0A075B581"/>
<organism evidence="1 2">
    <name type="scientific">Rozella allomycis (strain CSF55)</name>
    <dbReference type="NCBI Taxonomy" id="988480"/>
    <lineage>
        <taxon>Eukaryota</taxon>
        <taxon>Fungi</taxon>
        <taxon>Fungi incertae sedis</taxon>
        <taxon>Cryptomycota</taxon>
        <taxon>Cryptomycota incertae sedis</taxon>
        <taxon>Rozella</taxon>
    </lineage>
</organism>
<reference evidence="1 2" key="1">
    <citation type="journal article" date="2013" name="Curr. Biol.">
        <title>Shared signatures of parasitism and phylogenomics unite Cryptomycota and microsporidia.</title>
        <authorList>
            <person name="James T.Y."/>
            <person name="Pelin A."/>
            <person name="Bonen L."/>
            <person name="Ahrendt S."/>
            <person name="Sain D."/>
            <person name="Corradi N."/>
            <person name="Stajich J.E."/>
        </authorList>
    </citation>
    <scope>NUCLEOTIDE SEQUENCE [LARGE SCALE GENOMIC DNA]</scope>
    <source>
        <strain evidence="1 2">CSF55</strain>
    </source>
</reference>
<protein>
    <submittedName>
        <fullName evidence="1">Uncharacterized protein</fullName>
    </submittedName>
</protein>
<evidence type="ECO:0000313" key="2">
    <source>
        <dbReference type="Proteomes" id="UP000030755"/>
    </source>
</evidence>
<accession>A0A075B581</accession>
<proteinExistence type="predicted"/>
<keyword evidence="2" id="KW-1185">Reference proteome</keyword>
<name>A0A075B581_ROZAC</name>
<gene>
    <name evidence="1" type="ORF">O9G_001424</name>
</gene>
<dbReference type="EMBL" id="KE560384">
    <property type="protein sequence ID" value="EPZ36979.1"/>
    <property type="molecule type" value="Genomic_DNA"/>
</dbReference>
<evidence type="ECO:0000313" key="1">
    <source>
        <dbReference type="EMBL" id="EPZ36979.1"/>
    </source>
</evidence>
<dbReference type="HOGENOM" id="CLU_1540964_0_0_1"/>
<dbReference type="Proteomes" id="UP000030755">
    <property type="component" value="Unassembled WGS sequence"/>
</dbReference>